<accession>A0A8J4B8R5</accession>
<feature type="non-terminal residue" evidence="2">
    <location>
        <position position="1"/>
    </location>
</feature>
<evidence type="ECO:0000313" key="2">
    <source>
        <dbReference type="EMBL" id="GIL56494.1"/>
    </source>
</evidence>
<protein>
    <submittedName>
        <fullName evidence="2">Uncharacterized protein</fullName>
    </submittedName>
</protein>
<evidence type="ECO:0000313" key="3">
    <source>
        <dbReference type="Proteomes" id="UP000747399"/>
    </source>
</evidence>
<dbReference type="EMBL" id="BNCO01000024">
    <property type="protein sequence ID" value="GIL56494.1"/>
    <property type="molecule type" value="Genomic_DNA"/>
</dbReference>
<feature type="non-terminal residue" evidence="2">
    <location>
        <position position="140"/>
    </location>
</feature>
<dbReference type="Proteomes" id="UP000747399">
    <property type="component" value="Unassembled WGS sequence"/>
</dbReference>
<organism evidence="2 3">
    <name type="scientific">Volvox africanus</name>
    <dbReference type="NCBI Taxonomy" id="51714"/>
    <lineage>
        <taxon>Eukaryota</taxon>
        <taxon>Viridiplantae</taxon>
        <taxon>Chlorophyta</taxon>
        <taxon>core chlorophytes</taxon>
        <taxon>Chlorophyceae</taxon>
        <taxon>CS clade</taxon>
        <taxon>Chlamydomonadales</taxon>
        <taxon>Volvocaceae</taxon>
        <taxon>Volvox</taxon>
    </lineage>
</organism>
<dbReference type="AlphaFoldDB" id="A0A8J4B8R5"/>
<feature type="region of interest" description="Disordered" evidence="1">
    <location>
        <begin position="20"/>
        <end position="40"/>
    </location>
</feature>
<name>A0A8J4B8R5_9CHLO</name>
<reference evidence="2" key="1">
    <citation type="journal article" date="2021" name="Proc. Natl. Acad. Sci. U.S.A.">
        <title>Three genomes in the algal genus Volvox reveal the fate of a haploid sex-determining region after a transition to homothallism.</title>
        <authorList>
            <person name="Yamamoto K."/>
            <person name="Hamaji T."/>
            <person name="Kawai-Toyooka H."/>
            <person name="Matsuzaki R."/>
            <person name="Takahashi F."/>
            <person name="Nishimura Y."/>
            <person name="Kawachi M."/>
            <person name="Noguchi H."/>
            <person name="Minakuchi Y."/>
            <person name="Umen J.G."/>
            <person name="Toyoda A."/>
            <person name="Nozaki H."/>
        </authorList>
    </citation>
    <scope>NUCLEOTIDE SEQUENCE</scope>
    <source>
        <strain evidence="2">NIES-3780</strain>
    </source>
</reference>
<gene>
    <name evidence="2" type="ORF">Vafri_11846</name>
</gene>
<keyword evidence="3" id="KW-1185">Reference proteome</keyword>
<comment type="caution">
    <text evidence="2">The sequence shown here is derived from an EMBL/GenBank/DDBJ whole genome shotgun (WGS) entry which is preliminary data.</text>
</comment>
<feature type="compositionally biased region" description="Basic and acidic residues" evidence="1">
    <location>
        <begin position="24"/>
        <end position="34"/>
    </location>
</feature>
<evidence type="ECO:0000256" key="1">
    <source>
        <dbReference type="SAM" id="MobiDB-lite"/>
    </source>
</evidence>
<sequence length="140" mass="15319">EEAQHLSTDPLPTRLLVVHNAGRGGHDDNTELTRGKKTGHPPLNLAMTNVIAGRDDTALVESAVKLNHNLARAVVVNVLKFANVTMLHHQRKKLNDHLGCRPEKYLPLATLLGIVHGLKRVPQDADAHHLCWFGSSNSGK</sequence>
<proteinExistence type="predicted"/>